<keyword evidence="10" id="KW-0460">Magnesium</keyword>
<keyword evidence="7" id="KW-0255">Endonuclease</keyword>
<evidence type="ECO:0000256" key="16">
    <source>
        <dbReference type="PROSITE-ProRule" id="PRU00047"/>
    </source>
</evidence>
<evidence type="ECO:0000256" key="10">
    <source>
        <dbReference type="ARBA" id="ARBA00022842"/>
    </source>
</evidence>
<evidence type="ECO:0000256" key="15">
    <source>
        <dbReference type="ARBA" id="ARBA00023172"/>
    </source>
</evidence>
<dbReference type="AlphaFoldDB" id="A0A6A5AJ61"/>
<dbReference type="InterPro" id="IPR012337">
    <property type="entry name" value="RNaseH-like_sf"/>
</dbReference>
<evidence type="ECO:0000256" key="14">
    <source>
        <dbReference type="ARBA" id="ARBA00023113"/>
    </source>
</evidence>
<dbReference type="PROSITE" id="PS50158">
    <property type="entry name" value="ZF_CCHC"/>
    <property type="match status" value="1"/>
</dbReference>
<dbReference type="GO" id="GO:0006508">
    <property type="term" value="P:proteolysis"/>
    <property type="evidence" value="ECO:0007669"/>
    <property type="project" value="UniProtKB-KW"/>
</dbReference>
<keyword evidence="15" id="KW-0233">DNA recombination</keyword>
<keyword evidence="6" id="KW-0547">Nucleotide-binding</keyword>
<feature type="compositionally biased region" description="Basic and acidic residues" evidence="17">
    <location>
        <begin position="741"/>
        <end position="752"/>
    </location>
</feature>
<keyword evidence="13" id="KW-0548">Nucleotidyltransferase</keyword>
<evidence type="ECO:0000256" key="12">
    <source>
        <dbReference type="ARBA" id="ARBA00022918"/>
    </source>
</evidence>
<evidence type="ECO:0000259" key="19">
    <source>
        <dbReference type="PROSITE" id="PS50994"/>
    </source>
</evidence>
<evidence type="ECO:0000313" key="20">
    <source>
        <dbReference type="EMBL" id="KAF0753266.1"/>
    </source>
</evidence>
<accession>A0A6A5AJ61</accession>
<evidence type="ECO:0000256" key="13">
    <source>
        <dbReference type="ARBA" id="ARBA00022932"/>
    </source>
</evidence>
<evidence type="ECO:0000256" key="5">
    <source>
        <dbReference type="ARBA" id="ARBA00022723"/>
    </source>
</evidence>
<dbReference type="VEuPathDB" id="FungiDB:H257_09981"/>
<dbReference type="Pfam" id="PF25597">
    <property type="entry name" value="SH3_retrovirus"/>
    <property type="match status" value="1"/>
</dbReference>
<dbReference type="InterPro" id="IPR036875">
    <property type="entry name" value="Znf_CCHC_sf"/>
</dbReference>
<reference evidence="20 21" key="1">
    <citation type="submission" date="2019-06" db="EMBL/GenBank/DDBJ databases">
        <title>Genomics analysis of Aphanomyces spp. identifies a new class of oomycete effector associated with host adaptation.</title>
        <authorList>
            <person name="Gaulin E."/>
        </authorList>
    </citation>
    <scope>NUCLEOTIDE SEQUENCE [LARGE SCALE GENOMIC DNA]</scope>
    <source>
        <strain evidence="20 21">E</strain>
    </source>
</reference>
<feature type="region of interest" description="Disordered" evidence="17">
    <location>
        <begin position="679"/>
        <end position="769"/>
    </location>
</feature>
<dbReference type="InterPro" id="IPR036397">
    <property type="entry name" value="RNaseH_sf"/>
</dbReference>
<dbReference type="InterPro" id="IPR001878">
    <property type="entry name" value="Znf_CCHC"/>
</dbReference>
<evidence type="ECO:0000256" key="1">
    <source>
        <dbReference type="ARBA" id="ARBA00002180"/>
    </source>
</evidence>
<dbReference type="GO" id="GO:0006310">
    <property type="term" value="P:DNA recombination"/>
    <property type="evidence" value="ECO:0007669"/>
    <property type="project" value="UniProtKB-KW"/>
</dbReference>
<keyword evidence="8" id="KW-0378">Hydrolase</keyword>
<dbReference type="GO" id="GO:0003964">
    <property type="term" value="F:RNA-directed DNA polymerase activity"/>
    <property type="evidence" value="ECO:0007669"/>
    <property type="project" value="UniProtKB-KW"/>
</dbReference>
<evidence type="ECO:0000313" key="21">
    <source>
        <dbReference type="Proteomes" id="UP000469452"/>
    </source>
</evidence>
<keyword evidence="3" id="KW-0645">Protease</keyword>
<dbReference type="Pfam" id="PF22936">
    <property type="entry name" value="Pol_BBD"/>
    <property type="match status" value="1"/>
</dbReference>
<dbReference type="GO" id="GO:0003676">
    <property type="term" value="F:nucleic acid binding"/>
    <property type="evidence" value="ECO:0007669"/>
    <property type="project" value="InterPro"/>
</dbReference>
<organism evidence="20 21">
    <name type="scientific">Aphanomyces astaci</name>
    <name type="common">Crayfish plague agent</name>
    <dbReference type="NCBI Taxonomy" id="112090"/>
    <lineage>
        <taxon>Eukaryota</taxon>
        <taxon>Sar</taxon>
        <taxon>Stramenopiles</taxon>
        <taxon>Oomycota</taxon>
        <taxon>Saprolegniomycetes</taxon>
        <taxon>Saprolegniales</taxon>
        <taxon>Verrucalvaceae</taxon>
        <taxon>Aphanomyces</taxon>
    </lineage>
</organism>
<evidence type="ECO:0000256" key="9">
    <source>
        <dbReference type="ARBA" id="ARBA00022840"/>
    </source>
</evidence>
<dbReference type="EMBL" id="VJMI01011270">
    <property type="protein sequence ID" value="KAF0753266.1"/>
    <property type="molecule type" value="Genomic_DNA"/>
</dbReference>
<evidence type="ECO:0000256" key="2">
    <source>
        <dbReference type="ARBA" id="ARBA00022612"/>
    </source>
</evidence>
<dbReference type="GO" id="GO:0008270">
    <property type="term" value="F:zinc ion binding"/>
    <property type="evidence" value="ECO:0007669"/>
    <property type="project" value="UniProtKB-KW"/>
</dbReference>
<dbReference type="Pfam" id="PF14223">
    <property type="entry name" value="Retrotran_gag_2"/>
    <property type="match status" value="1"/>
</dbReference>
<keyword evidence="4" id="KW-0540">Nuclease</keyword>
<keyword evidence="13" id="KW-0239">DNA-directed DNA polymerase</keyword>
<keyword evidence="5" id="KW-0479">Metal-binding</keyword>
<dbReference type="Proteomes" id="UP000469452">
    <property type="component" value="Unassembled WGS sequence"/>
</dbReference>
<keyword evidence="16" id="KW-0863">Zinc-finger</keyword>
<gene>
    <name evidence="20" type="ORF">AaE_005771</name>
</gene>
<evidence type="ECO:0000256" key="11">
    <source>
        <dbReference type="ARBA" id="ARBA00022908"/>
    </source>
</evidence>
<dbReference type="GO" id="GO:0004519">
    <property type="term" value="F:endonuclease activity"/>
    <property type="evidence" value="ECO:0007669"/>
    <property type="project" value="UniProtKB-KW"/>
</dbReference>
<dbReference type="GO" id="GO:0008233">
    <property type="term" value="F:peptidase activity"/>
    <property type="evidence" value="ECO:0007669"/>
    <property type="project" value="UniProtKB-KW"/>
</dbReference>
<dbReference type="GO" id="GO:0005524">
    <property type="term" value="F:ATP binding"/>
    <property type="evidence" value="ECO:0007669"/>
    <property type="project" value="UniProtKB-KW"/>
</dbReference>
<evidence type="ECO:0000259" key="18">
    <source>
        <dbReference type="PROSITE" id="PS50158"/>
    </source>
</evidence>
<dbReference type="InterPro" id="IPR001584">
    <property type="entry name" value="Integrase_cat-core"/>
</dbReference>
<sequence length="786" mass="88405">MSPTQQESGNLSAKDKICFRGSNFNVYKTRIQAKLKAAGLWTTVLGHEDDDDEAEEKANKAFNVIIKPLDDDNVAYVCHLKLVSDVWALLTERYESRAYADVSHVIHCMHTTSYKPGTSMQRHLTELRGFQQKLMHMGSMVEDEMLGKVVLTSVKDAFPTTVEILRSRDPPPTLQQICDRLLSKESEVNDSKPSKRKHDEEQVLYTAGHQIKKPRNKMNDKCYYCHKQGHHAFECRLKKKDIEKGVHRRSIPKPDEEVNVVEALEEGFCLATTTDFDVTGNKLLFSKLRSNNAVSLNLADNTQVKAKRSGQIKIPLEDGGLLLRPNVMFAPGFCKNLLALRVLLKEGYIVACWNAEKAILVNLTTDSKLHFGLRNGLSMLETSPLKPLPVEEANVITARQPIPKLARRMSYRNTAPYRAKLPLERVHIDKGGPITPPTFGGSRHYELYVDEATRFKWVYLMKAKSETAINLPKFQVLVERQFGAQLKTVITDNAKEYLSSAMKSHCDRHGIEQLYTNVYSPEENCIAEKPNYTLMNKVRCIIQEAGLDFRYWGEALSYVVYTENRSPTKALGGRTPFEALYDRKPDVRHLRPWGCTAFAFIDKVKRTKLELRATKCILLGYSHNRKGYRLLDFETGDVLDCRSVKFLEDFQGSTASCLPCPSSPNIMDTMSDSVQLDVIDPSDLEPDSMDISGDPGQDTNLPGGDIASTDHDESSTWHHPAVALSDPVHDSTPATTAFDPNETHEPVDRPGQDDDTDMFMSGHTNEPDLIDALDPQGLEAISINSV</sequence>
<dbReference type="PANTHER" id="PTHR42648">
    <property type="entry name" value="TRANSPOSASE, PUTATIVE-RELATED"/>
    <property type="match status" value="1"/>
</dbReference>
<feature type="domain" description="CCHC-type" evidence="18">
    <location>
        <begin position="221"/>
        <end position="236"/>
    </location>
</feature>
<dbReference type="GO" id="GO:0015074">
    <property type="term" value="P:DNA integration"/>
    <property type="evidence" value="ECO:0007669"/>
    <property type="project" value="UniProtKB-KW"/>
</dbReference>
<comment type="function">
    <text evidence="1">The aspartyl protease (PR) mediates the proteolytic cleavages of the Gag and Gag-Pol polyproteins after assembly of the VLP.</text>
</comment>
<evidence type="ECO:0000256" key="17">
    <source>
        <dbReference type="SAM" id="MobiDB-lite"/>
    </source>
</evidence>
<name>A0A6A5AJ61_APHAT</name>
<dbReference type="SUPFAM" id="SSF57756">
    <property type="entry name" value="Retrovirus zinc finger-like domains"/>
    <property type="match status" value="1"/>
</dbReference>
<keyword evidence="2" id="KW-1188">Viral release from host cell</keyword>
<dbReference type="InterPro" id="IPR039537">
    <property type="entry name" value="Retrotran_Ty1/copia-like"/>
</dbReference>
<dbReference type="Gene3D" id="3.30.420.10">
    <property type="entry name" value="Ribonuclease H-like superfamily/Ribonuclease H"/>
    <property type="match status" value="1"/>
</dbReference>
<keyword evidence="9" id="KW-0067">ATP-binding</keyword>
<keyword evidence="12" id="KW-0695">RNA-directed DNA polymerase</keyword>
<keyword evidence="14" id="KW-0917">Virion maturation</keyword>
<dbReference type="InterPro" id="IPR054722">
    <property type="entry name" value="PolX-like_BBD"/>
</dbReference>
<dbReference type="PANTHER" id="PTHR42648:SF11">
    <property type="entry name" value="TRANSPOSON TY4-P GAG-POL POLYPROTEIN"/>
    <property type="match status" value="1"/>
</dbReference>
<evidence type="ECO:0000256" key="3">
    <source>
        <dbReference type="ARBA" id="ARBA00022670"/>
    </source>
</evidence>
<comment type="caution">
    <text evidence="20">The sequence shown here is derived from an EMBL/GenBank/DDBJ whole genome shotgun (WGS) entry which is preliminary data.</text>
</comment>
<evidence type="ECO:0008006" key="22">
    <source>
        <dbReference type="Google" id="ProtNLM"/>
    </source>
</evidence>
<evidence type="ECO:0000256" key="7">
    <source>
        <dbReference type="ARBA" id="ARBA00022759"/>
    </source>
</evidence>
<dbReference type="GO" id="GO:0003887">
    <property type="term" value="F:DNA-directed DNA polymerase activity"/>
    <property type="evidence" value="ECO:0007669"/>
    <property type="project" value="UniProtKB-KW"/>
</dbReference>
<dbReference type="SUPFAM" id="SSF53098">
    <property type="entry name" value="Ribonuclease H-like"/>
    <property type="match status" value="1"/>
</dbReference>
<dbReference type="InterPro" id="IPR057670">
    <property type="entry name" value="SH3_retrovirus"/>
</dbReference>
<proteinExistence type="predicted"/>
<keyword evidence="13" id="KW-0808">Transferase</keyword>
<protein>
    <recommendedName>
        <fullName evidence="22">Integrase catalytic domain-containing protein</fullName>
    </recommendedName>
</protein>
<evidence type="ECO:0000256" key="4">
    <source>
        <dbReference type="ARBA" id="ARBA00022722"/>
    </source>
</evidence>
<keyword evidence="16" id="KW-0862">Zinc</keyword>
<feature type="domain" description="Integrase catalytic" evidence="19">
    <location>
        <begin position="418"/>
        <end position="584"/>
    </location>
</feature>
<keyword evidence="11" id="KW-0229">DNA integration</keyword>
<evidence type="ECO:0000256" key="6">
    <source>
        <dbReference type="ARBA" id="ARBA00022741"/>
    </source>
</evidence>
<dbReference type="PROSITE" id="PS50994">
    <property type="entry name" value="INTEGRASE"/>
    <property type="match status" value="1"/>
</dbReference>
<evidence type="ECO:0000256" key="8">
    <source>
        <dbReference type="ARBA" id="ARBA00022801"/>
    </source>
</evidence>